<dbReference type="RefSeq" id="WP_059107772.1">
    <property type="nucleotide sequence ID" value="NZ_AP024589.1"/>
</dbReference>
<dbReference type="PROSITE" id="PS51171">
    <property type="entry name" value="PREPHENATE_DEHYDR_3"/>
    <property type="match status" value="1"/>
</dbReference>
<evidence type="ECO:0000256" key="5">
    <source>
        <dbReference type="ARBA" id="ARBA00023141"/>
    </source>
</evidence>
<dbReference type="PANTHER" id="PTHR21022">
    <property type="entry name" value="PREPHENATE DEHYDRATASE P PROTEIN"/>
    <property type="match status" value="1"/>
</dbReference>
<name>A0AAP8TT92_9STAP</name>
<dbReference type="Gene3D" id="3.40.190.10">
    <property type="entry name" value="Periplasmic binding protein-like II"/>
    <property type="match status" value="2"/>
</dbReference>
<dbReference type="SUPFAM" id="SSF53850">
    <property type="entry name" value="Periplasmic binding protein-like II"/>
    <property type="match status" value="1"/>
</dbReference>
<dbReference type="EMBL" id="PPQW01000023">
    <property type="protein sequence ID" value="PNZ67790.1"/>
    <property type="molecule type" value="Genomic_DNA"/>
</dbReference>
<evidence type="ECO:0000256" key="6">
    <source>
        <dbReference type="ARBA" id="ARBA00023222"/>
    </source>
</evidence>
<evidence type="ECO:0000313" key="12">
    <source>
        <dbReference type="Proteomes" id="UP000242470"/>
    </source>
</evidence>
<dbReference type="GO" id="GO:0005737">
    <property type="term" value="C:cytoplasm"/>
    <property type="evidence" value="ECO:0007669"/>
    <property type="project" value="TreeGrafter"/>
</dbReference>
<evidence type="ECO:0000256" key="1">
    <source>
        <dbReference type="ARBA" id="ARBA00004741"/>
    </source>
</evidence>
<keyword evidence="7" id="KW-0456">Lyase</keyword>
<evidence type="ECO:0000259" key="9">
    <source>
        <dbReference type="PROSITE" id="PS51171"/>
    </source>
</evidence>
<dbReference type="EC" id="4.2.1.51" evidence="2"/>
<dbReference type="Pfam" id="PF00800">
    <property type="entry name" value="PDT"/>
    <property type="match status" value="1"/>
</dbReference>
<gene>
    <name evidence="11" type="ORF">CD158_05095</name>
</gene>
<evidence type="ECO:0000256" key="4">
    <source>
        <dbReference type="ARBA" id="ARBA00022605"/>
    </source>
</evidence>
<organism evidence="11 12">
    <name type="scientific">Staphylococcus auricularis</name>
    <dbReference type="NCBI Taxonomy" id="29379"/>
    <lineage>
        <taxon>Bacteria</taxon>
        <taxon>Bacillati</taxon>
        <taxon>Bacillota</taxon>
        <taxon>Bacilli</taxon>
        <taxon>Bacillales</taxon>
        <taxon>Staphylococcaceae</taxon>
        <taxon>Staphylococcus</taxon>
    </lineage>
</organism>
<evidence type="ECO:0000256" key="7">
    <source>
        <dbReference type="ARBA" id="ARBA00023239"/>
    </source>
</evidence>
<dbReference type="FunFam" id="3.40.190.10:FF:000029">
    <property type="entry name" value="Chorismate mutase/Prephenate dehydratase"/>
    <property type="match status" value="1"/>
</dbReference>
<proteinExistence type="predicted"/>
<dbReference type="InterPro" id="IPR045865">
    <property type="entry name" value="ACT-like_dom_sf"/>
</dbReference>
<dbReference type="InterPro" id="IPR001086">
    <property type="entry name" value="Preph_deHydtase"/>
</dbReference>
<keyword evidence="4" id="KW-0028">Amino-acid biosynthesis</keyword>
<dbReference type="CDD" id="cd04905">
    <property type="entry name" value="ACT_CM-PDT"/>
    <property type="match status" value="1"/>
</dbReference>
<evidence type="ECO:0000256" key="8">
    <source>
        <dbReference type="ARBA" id="ARBA00047848"/>
    </source>
</evidence>
<feature type="domain" description="ACT" evidence="10">
    <location>
        <begin position="188"/>
        <end position="265"/>
    </location>
</feature>
<keyword evidence="6" id="KW-0584">Phenylalanine biosynthesis</keyword>
<dbReference type="Gene3D" id="3.30.70.260">
    <property type="match status" value="1"/>
</dbReference>
<protein>
    <recommendedName>
        <fullName evidence="3">Prephenate dehydratase</fullName>
        <ecNumber evidence="2">4.2.1.51</ecNumber>
    </recommendedName>
</protein>
<keyword evidence="5" id="KW-0057">Aromatic amino acid biosynthesis</keyword>
<dbReference type="GO" id="GO:0004664">
    <property type="term" value="F:prephenate dehydratase activity"/>
    <property type="evidence" value="ECO:0007669"/>
    <property type="project" value="UniProtKB-EC"/>
</dbReference>
<dbReference type="InterPro" id="IPR002912">
    <property type="entry name" value="ACT_dom"/>
</dbReference>
<dbReference type="GO" id="GO:0009094">
    <property type="term" value="P:L-phenylalanine biosynthetic process"/>
    <property type="evidence" value="ECO:0007669"/>
    <property type="project" value="UniProtKB-KW"/>
</dbReference>
<comment type="catalytic activity">
    <reaction evidence="8">
        <text>prephenate + H(+) = 3-phenylpyruvate + CO2 + H2O</text>
        <dbReference type="Rhea" id="RHEA:21648"/>
        <dbReference type="ChEBI" id="CHEBI:15377"/>
        <dbReference type="ChEBI" id="CHEBI:15378"/>
        <dbReference type="ChEBI" id="CHEBI:16526"/>
        <dbReference type="ChEBI" id="CHEBI:18005"/>
        <dbReference type="ChEBI" id="CHEBI:29934"/>
        <dbReference type="EC" id="4.2.1.51"/>
    </reaction>
</comment>
<dbReference type="PANTHER" id="PTHR21022:SF19">
    <property type="entry name" value="PREPHENATE DEHYDRATASE-RELATED"/>
    <property type="match status" value="1"/>
</dbReference>
<evidence type="ECO:0000256" key="3">
    <source>
        <dbReference type="ARBA" id="ARBA00021872"/>
    </source>
</evidence>
<comment type="pathway">
    <text evidence="1">Amino-acid biosynthesis; L-phenylalanine biosynthesis; phenylpyruvate from prephenate: step 1/1.</text>
</comment>
<reference evidence="11 12" key="1">
    <citation type="submission" date="2017-08" db="EMBL/GenBank/DDBJ databases">
        <title>Draft genome sequences of 64 type strains of genus Staph aureus.</title>
        <authorList>
            <person name="Cole K."/>
            <person name="Golubchik T."/>
            <person name="Russell J."/>
            <person name="Foster D."/>
            <person name="Llewelyn M."/>
            <person name="Wilson D."/>
            <person name="Crook D."/>
            <person name="Paul J."/>
        </authorList>
    </citation>
    <scope>NUCLEOTIDE SEQUENCE [LARGE SCALE GENOMIC DNA]</scope>
    <source>
        <strain evidence="11 12">NCTC 12101</strain>
    </source>
</reference>
<evidence type="ECO:0000256" key="2">
    <source>
        <dbReference type="ARBA" id="ARBA00013147"/>
    </source>
</evidence>
<evidence type="ECO:0000313" key="11">
    <source>
        <dbReference type="EMBL" id="PNZ67790.1"/>
    </source>
</evidence>
<dbReference type="SUPFAM" id="SSF55021">
    <property type="entry name" value="ACT-like"/>
    <property type="match status" value="1"/>
</dbReference>
<dbReference type="AlphaFoldDB" id="A0AAP8TT92"/>
<comment type="caution">
    <text evidence="11">The sequence shown here is derived from an EMBL/GenBank/DDBJ whole genome shotgun (WGS) entry which is preliminary data.</text>
</comment>
<dbReference type="Proteomes" id="UP000242470">
    <property type="component" value="Unassembled WGS sequence"/>
</dbReference>
<feature type="domain" description="Prephenate dehydratase" evidence="9">
    <location>
        <begin position="2"/>
        <end position="175"/>
    </location>
</feature>
<accession>A0AAP8TT92</accession>
<sequence length="267" mass="29631">MNLYYLGPKGTFSYLAAHQHYSDQSVHFKPCANLYEVIQAVSQDTTSIAVVPIENAIEGTINIVADALAEQNVFAVGEIYLDIQFALYGLKGATLDQLKHVYSIAPAISQTHHFIQHHGFSYAYAESTIQSFDYINQTTGAIAPLGSGERLGFDALATNIQDYPHNATRFLVVTSEFQQVEDATDTLLLIEPKYDKAGVLASILNTFALFNINLSWVESRPLKTQLGMYRFFVQASSPQNLYLNKALSILETLDFNVKIIGSFTQLT</sequence>
<evidence type="ECO:0000259" key="10">
    <source>
        <dbReference type="PROSITE" id="PS51671"/>
    </source>
</evidence>
<dbReference type="PROSITE" id="PS51671">
    <property type="entry name" value="ACT"/>
    <property type="match status" value="1"/>
</dbReference>
<dbReference type="GeneID" id="64981780"/>